<reference evidence="4 5" key="1">
    <citation type="submission" date="2023-08" db="EMBL/GenBank/DDBJ databases">
        <title>Methanolobus mangrovi sp. nov. and Methanolobus sediminis sp. nov, two novel methylotrophic methanogens isolated from mangrove sediments in China.</title>
        <authorList>
            <person name="Zhou J."/>
        </authorList>
    </citation>
    <scope>NUCLEOTIDE SEQUENCE [LARGE SCALE GENOMIC DNA]</scope>
    <source>
        <strain evidence="4 5">FTZ6</strain>
    </source>
</reference>
<dbReference type="Pfam" id="PF26596">
    <property type="entry name" value="PEF-CTERM_ARCH"/>
    <property type="match status" value="1"/>
</dbReference>
<feature type="domain" description="PEF-CTERM protein sorting" evidence="3">
    <location>
        <begin position="110"/>
        <end position="133"/>
    </location>
</feature>
<keyword evidence="2" id="KW-0812">Transmembrane</keyword>
<organism evidence="4 5">
    <name type="scientific">Methanolobus sediminis</name>
    <dbReference type="NCBI Taxonomy" id="3072978"/>
    <lineage>
        <taxon>Archaea</taxon>
        <taxon>Methanobacteriati</taxon>
        <taxon>Methanobacteriota</taxon>
        <taxon>Stenosarchaea group</taxon>
        <taxon>Methanomicrobia</taxon>
        <taxon>Methanosarcinales</taxon>
        <taxon>Methanosarcinaceae</taxon>
        <taxon>Methanolobus</taxon>
    </lineage>
</organism>
<evidence type="ECO:0000313" key="5">
    <source>
        <dbReference type="Proteomes" id="UP001182908"/>
    </source>
</evidence>
<dbReference type="InterPro" id="IPR017474">
    <property type="entry name" value="PEF_CTERM_C"/>
</dbReference>
<gene>
    <name evidence="4" type="ORF">RE474_03360</name>
</gene>
<keyword evidence="5" id="KW-1185">Reference proteome</keyword>
<dbReference type="GeneID" id="84231723"/>
<feature type="region of interest" description="Disordered" evidence="1">
    <location>
        <begin position="30"/>
        <end position="108"/>
    </location>
</feature>
<name>A0AA51ULX1_9EURY</name>
<evidence type="ECO:0000256" key="2">
    <source>
        <dbReference type="SAM" id="Phobius"/>
    </source>
</evidence>
<dbReference type="AlphaFoldDB" id="A0AA51ULX1"/>
<dbReference type="KEGG" id="mseb:RE474_03360"/>
<evidence type="ECO:0000256" key="1">
    <source>
        <dbReference type="SAM" id="MobiDB-lite"/>
    </source>
</evidence>
<feature type="compositionally biased region" description="Polar residues" evidence="1">
    <location>
        <begin position="30"/>
        <end position="60"/>
    </location>
</feature>
<feature type="compositionally biased region" description="Basic and acidic residues" evidence="1">
    <location>
        <begin position="63"/>
        <end position="74"/>
    </location>
</feature>
<sequence length="133" mass="14827">MKITRYHVFIGLMMLLFLIGLFSPQENNYPGQEGNDNFTDDFINNSQPADESPLMSTPDNVLSDEKDWWKHDGHSTVSGSNLAVAGSSDESSENNGNEKNNNGNNDSEEIPEFPNLVIPFIAAIGIAMFFRRK</sequence>
<feature type="compositionally biased region" description="Low complexity" evidence="1">
    <location>
        <begin position="86"/>
        <end position="105"/>
    </location>
</feature>
<keyword evidence="2" id="KW-1133">Transmembrane helix</keyword>
<dbReference type="RefSeq" id="WP_309311573.1">
    <property type="nucleotide sequence ID" value="NZ_CP133592.1"/>
</dbReference>
<proteinExistence type="predicted"/>
<dbReference type="Proteomes" id="UP001182908">
    <property type="component" value="Chromosome"/>
</dbReference>
<keyword evidence="2" id="KW-0472">Membrane</keyword>
<evidence type="ECO:0000313" key="4">
    <source>
        <dbReference type="EMBL" id="WMW25770.1"/>
    </source>
</evidence>
<dbReference type="EMBL" id="CP133592">
    <property type="protein sequence ID" value="WMW25770.1"/>
    <property type="molecule type" value="Genomic_DNA"/>
</dbReference>
<accession>A0AA51ULX1</accession>
<protein>
    <recommendedName>
        <fullName evidence="3">PEF-CTERM protein sorting domain-containing protein</fullName>
    </recommendedName>
</protein>
<evidence type="ECO:0000259" key="3">
    <source>
        <dbReference type="Pfam" id="PF26596"/>
    </source>
</evidence>
<feature type="transmembrane region" description="Helical" evidence="2">
    <location>
        <begin position="113"/>
        <end position="130"/>
    </location>
</feature>